<sequence length="383" mass="42508">MSTAGLTPEQLHDDHSYLTTIAIGFGIALPVVAVVLRLYARKINNLKLGADDYMITIAAMFTVVNSCVPILANQGGNGKHEETLTADEKKKYFLARFCTSIVTTAQKLIAFQALFIFEQTFGVAVGATKISVLLLYRRIFITRNFRISTTILGILIILWVIVKNLVGAFQCRPIRKAWIKTTPGERLNFIDLVLGAQAFNVAFDICILTLPINAVYKLHLSLRKRIGVMAIFAVGAFTIIIAIIRLAVISSEVLEYGPTLPDVTWFTSKFSWTVIDPAVGCFVACMPTYSPLVKPLRHVRDYVSLVSVSLTRSSNASRKGTTKIEDSNADNFYLANYKPAGTREVTVARKSSSINSRQELHPVPGTVTVKRDFTREDHREDGW</sequence>
<evidence type="ECO:0000256" key="1">
    <source>
        <dbReference type="ARBA" id="ARBA00004141"/>
    </source>
</evidence>
<evidence type="ECO:0000256" key="2">
    <source>
        <dbReference type="ARBA" id="ARBA00022692"/>
    </source>
</evidence>
<feature type="transmembrane region" description="Helical" evidence="6">
    <location>
        <begin position="147"/>
        <end position="169"/>
    </location>
</feature>
<comment type="subcellular location">
    <subcellularLocation>
        <location evidence="1">Membrane</location>
        <topology evidence="1">Multi-pass membrane protein</topology>
    </subcellularLocation>
</comment>
<evidence type="ECO:0000259" key="7">
    <source>
        <dbReference type="Pfam" id="PF20684"/>
    </source>
</evidence>
<dbReference type="Proteomes" id="UP000297814">
    <property type="component" value="Unassembled WGS sequence"/>
</dbReference>
<keyword evidence="3 6" id="KW-1133">Transmembrane helix</keyword>
<evidence type="ECO:0000313" key="9">
    <source>
        <dbReference type="Proteomes" id="UP000297814"/>
    </source>
</evidence>
<dbReference type="PANTHER" id="PTHR33048:SF47">
    <property type="entry name" value="INTEGRAL MEMBRANE PROTEIN-RELATED"/>
    <property type="match status" value="1"/>
</dbReference>
<proteinExistence type="inferred from homology"/>
<evidence type="ECO:0000256" key="6">
    <source>
        <dbReference type="SAM" id="Phobius"/>
    </source>
</evidence>
<feature type="transmembrane region" description="Helical" evidence="6">
    <location>
        <begin position="20"/>
        <end position="40"/>
    </location>
</feature>
<evidence type="ECO:0000256" key="5">
    <source>
        <dbReference type="ARBA" id="ARBA00038359"/>
    </source>
</evidence>
<evidence type="ECO:0000256" key="3">
    <source>
        <dbReference type="ARBA" id="ARBA00022989"/>
    </source>
</evidence>
<dbReference type="AlphaFoldDB" id="A0A4Z1GJW1"/>
<comment type="similarity">
    <text evidence="5">Belongs to the SAT4 family.</text>
</comment>
<evidence type="ECO:0000313" key="8">
    <source>
        <dbReference type="EMBL" id="TGO35710.1"/>
    </source>
</evidence>
<feature type="transmembrane region" description="Helical" evidence="6">
    <location>
        <begin position="189"/>
        <end position="216"/>
    </location>
</feature>
<comment type="caution">
    <text evidence="8">The sequence shown here is derived from an EMBL/GenBank/DDBJ whole genome shotgun (WGS) entry which is preliminary data.</text>
</comment>
<keyword evidence="4 6" id="KW-0472">Membrane</keyword>
<feature type="transmembrane region" description="Helical" evidence="6">
    <location>
        <begin position="228"/>
        <end position="250"/>
    </location>
</feature>
<feature type="transmembrane region" description="Helical" evidence="6">
    <location>
        <begin position="270"/>
        <end position="290"/>
    </location>
</feature>
<dbReference type="InterPro" id="IPR052337">
    <property type="entry name" value="SAT4-like"/>
</dbReference>
<dbReference type="EMBL" id="PQXK01000149">
    <property type="protein sequence ID" value="TGO35710.1"/>
    <property type="molecule type" value="Genomic_DNA"/>
</dbReference>
<feature type="domain" description="Rhodopsin" evidence="7">
    <location>
        <begin position="36"/>
        <end position="294"/>
    </location>
</feature>
<organism evidence="8 9">
    <name type="scientific">Botrytis hyacinthi</name>
    <dbReference type="NCBI Taxonomy" id="278943"/>
    <lineage>
        <taxon>Eukaryota</taxon>
        <taxon>Fungi</taxon>
        <taxon>Dikarya</taxon>
        <taxon>Ascomycota</taxon>
        <taxon>Pezizomycotina</taxon>
        <taxon>Leotiomycetes</taxon>
        <taxon>Helotiales</taxon>
        <taxon>Sclerotiniaceae</taxon>
        <taxon>Botrytis</taxon>
    </lineage>
</organism>
<keyword evidence="9" id="KW-1185">Reference proteome</keyword>
<feature type="transmembrane region" description="Helical" evidence="6">
    <location>
        <begin position="52"/>
        <end position="72"/>
    </location>
</feature>
<dbReference type="Pfam" id="PF20684">
    <property type="entry name" value="Fung_rhodopsin"/>
    <property type="match status" value="1"/>
</dbReference>
<dbReference type="PANTHER" id="PTHR33048">
    <property type="entry name" value="PTH11-LIKE INTEGRAL MEMBRANE PROTEIN (AFU_ORTHOLOGUE AFUA_5G11245)"/>
    <property type="match status" value="1"/>
</dbReference>
<name>A0A4Z1GJW1_9HELO</name>
<keyword evidence="2 6" id="KW-0812">Transmembrane</keyword>
<reference evidence="8 9" key="1">
    <citation type="submission" date="2017-12" db="EMBL/GenBank/DDBJ databases">
        <title>Comparative genomics of Botrytis spp.</title>
        <authorList>
            <person name="Valero-Jimenez C.A."/>
            <person name="Tapia P."/>
            <person name="Veloso J."/>
            <person name="Silva-Moreno E."/>
            <person name="Staats M."/>
            <person name="Valdes J.H."/>
            <person name="Van Kan J.A.L."/>
        </authorList>
    </citation>
    <scope>NUCLEOTIDE SEQUENCE [LARGE SCALE GENOMIC DNA]</scope>
    <source>
        <strain evidence="8 9">Bh0001</strain>
    </source>
</reference>
<dbReference type="InterPro" id="IPR049326">
    <property type="entry name" value="Rhodopsin_dom_fungi"/>
</dbReference>
<gene>
    <name evidence="8" type="ORF">BHYA_0149g00230</name>
</gene>
<evidence type="ECO:0000256" key="4">
    <source>
        <dbReference type="ARBA" id="ARBA00023136"/>
    </source>
</evidence>
<accession>A0A4Z1GJW1</accession>
<feature type="transmembrane region" description="Helical" evidence="6">
    <location>
        <begin position="109"/>
        <end position="135"/>
    </location>
</feature>
<protein>
    <recommendedName>
        <fullName evidence="7">Rhodopsin domain-containing protein</fullName>
    </recommendedName>
</protein>
<dbReference type="GO" id="GO:0016020">
    <property type="term" value="C:membrane"/>
    <property type="evidence" value="ECO:0007669"/>
    <property type="project" value="UniProtKB-SubCell"/>
</dbReference>